<keyword evidence="1" id="KW-0378">Hydrolase</keyword>
<evidence type="ECO:0000256" key="1">
    <source>
        <dbReference type="ARBA" id="ARBA00022801"/>
    </source>
</evidence>
<dbReference type="EMBL" id="KI925456">
    <property type="protein sequence ID" value="ETW83686.1"/>
    <property type="molecule type" value="Genomic_DNA"/>
</dbReference>
<dbReference type="Gene3D" id="3.40.50.1820">
    <property type="entry name" value="alpha/beta hydrolase"/>
    <property type="match status" value="1"/>
</dbReference>
<dbReference type="PRINTS" id="PR00412">
    <property type="entry name" value="EPOXHYDRLASE"/>
</dbReference>
<dbReference type="OrthoDB" id="284184at2759"/>
<name>W4KF49_HETIT</name>
<dbReference type="InterPro" id="IPR000639">
    <property type="entry name" value="Epox_hydrolase-like"/>
</dbReference>
<dbReference type="HOGENOM" id="CLU_020336_7_0_1"/>
<evidence type="ECO:0000256" key="2">
    <source>
        <dbReference type="ARBA" id="ARBA00038334"/>
    </source>
</evidence>
<comment type="similarity">
    <text evidence="2">Belongs to the AB hydrolase superfamily. Epoxide hydrolase family.</text>
</comment>
<dbReference type="SUPFAM" id="SSF53474">
    <property type="entry name" value="alpha/beta-Hydrolases"/>
    <property type="match status" value="1"/>
</dbReference>
<dbReference type="GO" id="GO:0016787">
    <property type="term" value="F:hydrolase activity"/>
    <property type="evidence" value="ECO:0007669"/>
    <property type="project" value="UniProtKB-KW"/>
</dbReference>
<dbReference type="InterPro" id="IPR029058">
    <property type="entry name" value="AB_hydrolase_fold"/>
</dbReference>
<dbReference type="PRINTS" id="PR00111">
    <property type="entry name" value="ABHYDROLASE"/>
</dbReference>
<protein>
    <submittedName>
        <fullName evidence="4">Esterase/Lipase</fullName>
    </submittedName>
</protein>
<keyword evidence="5" id="KW-1185">Reference proteome</keyword>
<sequence length="302" mass="34170">MNPSDPASFNHRTALLSTGRTYHFVDQAPDGHNPETVPTILCVHGFPDFWYGWRYQIGPWVRKGYRVVAPDMLGYGGTDKPAAASEYSMKKLCADLAALLDLIGVQRVILVGHDWGAYTASRFALWQPDRLLALVILSVPYVPPALQYLPLEDVVKRVPNFGYQLYFASDEATREIEGALPRFMRLMYGREIEYYAAQLKSMHGPLSYYRTTKIRFEEEHAANLKPALRADLPVLHFWGTKDATSTPALIKTSRTFIPKLQDIAFEGVGHWIMVEARQNVTDKVLEWLEVLSLVPGLTKSKL</sequence>
<proteinExistence type="inferred from homology"/>
<dbReference type="PANTHER" id="PTHR43329">
    <property type="entry name" value="EPOXIDE HYDROLASE"/>
    <property type="match status" value="1"/>
</dbReference>
<feature type="domain" description="AB hydrolase-1" evidence="3">
    <location>
        <begin position="38"/>
        <end position="275"/>
    </location>
</feature>
<dbReference type="InParanoid" id="W4KF49"/>
<dbReference type="eggNOG" id="KOG4178">
    <property type="taxonomic scope" value="Eukaryota"/>
</dbReference>
<evidence type="ECO:0000259" key="3">
    <source>
        <dbReference type="Pfam" id="PF00561"/>
    </source>
</evidence>
<accession>W4KF49</accession>
<dbReference type="STRING" id="747525.W4KF49"/>
<dbReference type="AlphaFoldDB" id="W4KF49"/>
<dbReference type="Pfam" id="PF00561">
    <property type="entry name" value="Abhydrolase_1"/>
    <property type="match status" value="1"/>
</dbReference>
<reference evidence="4 5" key="1">
    <citation type="journal article" date="2012" name="New Phytol.">
        <title>Insight into trade-off between wood decay and parasitism from the genome of a fungal forest pathogen.</title>
        <authorList>
            <person name="Olson A."/>
            <person name="Aerts A."/>
            <person name="Asiegbu F."/>
            <person name="Belbahri L."/>
            <person name="Bouzid O."/>
            <person name="Broberg A."/>
            <person name="Canback B."/>
            <person name="Coutinho P.M."/>
            <person name="Cullen D."/>
            <person name="Dalman K."/>
            <person name="Deflorio G."/>
            <person name="van Diepen L.T."/>
            <person name="Dunand C."/>
            <person name="Duplessis S."/>
            <person name="Durling M."/>
            <person name="Gonthier P."/>
            <person name="Grimwood J."/>
            <person name="Fossdal C.G."/>
            <person name="Hansson D."/>
            <person name="Henrissat B."/>
            <person name="Hietala A."/>
            <person name="Himmelstrand K."/>
            <person name="Hoffmeister D."/>
            <person name="Hogberg N."/>
            <person name="James T.Y."/>
            <person name="Karlsson M."/>
            <person name="Kohler A."/>
            <person name="Kues U."/>
            <person name="Lee Y.H."/>
            <person name="Lin Y.C."/>
            <person name="Lind M."/>
            <person name="Lindquist E."/>
            <person name="Lombard V."/>
            <person name="Lucas S."/>
            <person name="Lunden K."/>
            <person name="Morin E."/>
            <person name="Murat C."/>
            <person name="Park J."/>
            <person name="Raffaello T."/>
            <person name="Rouze P."/>
            <person name="Salamov A."/>
            <person name="Schmutz J."/>
            <person name="Solheim H."/>
            <person name="Stahlberg J."/>
            <person name="Velez H."/>
            <person name="de Vries R.P."/>
            <person name="Wiebenga A."/>
            <person name="Woodward S."/>
            <person name="Yakovlev I."/>
            <person name="Garbelotto M."/>
            <person name="Martin F."/>
            <person name="Grigoriev I.V."/>
            <person name="Stenlid J."/>
        </authorList>
    </citation>
    <scope>NUCLEOTIDE SEQUENCE [LARGE SCALE GENOMIC DNA]</scope>
    <source>
        <strain evidence="4 5">TC 32-1</strain>
    </source>
</reference>
<organism evidence="4 5">
    <name type="scientific">Heterobasidion irregulare (strain TC 32-1)</name>
    <dbReference type="NCBI Taxonomy" id="747525"/>
    <lineage>
        <taxon>Eukaryota</taxon>
        <taxon>Fungi</taxon>
        <taxon>Dikarya</taxon>
        <taxon>Basidiomycota</taxon>
        <taxon>Agaricomycotina</taxon>
        <taxon>Agaricomycetes</taxon>
        <taxon>Russulales</taxon>
        <taxon>Bondarzewiaceae</taxon>
        <taxon>Heterobasidion</taxon>
        <taxon>Heterobasidion annosum species complex</taxon>
    </lineage>
</organism>
<evidence type="ECO:0000313" key="4">
    <source>
        <dbReference type="EMBL" id="ETW83686.1"/>
    </source>
</evidence>
<dbReference type="KEGG" id="hir:HETIRDRAFT_155125"/>
<dbReference type="GeneID" id="20667551"/>
<dbReference type="Proteomes" id="UP000030671">
    <property type="component" value="Unassembled WGS sequence"/>
</dbReference>
<evidence type="ECO:0000313" key="5">
    <source>
        <dbReference type="Proteomes" id="UP000030671"/>
    </source>
</evidence>
<dbReference type="RefSeq" id="XP_009543449.1">
    <property type="nucleotide sequence ID" value="XM_009545154.1"/>
</dbReference>
<dbReference type="InterPro" id="IPR000073">
    <property type="entry name" value="AB_hydrolase_1"/>
</dbReference>
<gene>
    <name evidence="4" type="ORF">HETIRDRAFT_155125</name>
</gene>